<sequence length="151" mass="16878">MSDMQGIKDLLITKQVPIPNTVNSSTVNGSSKNCLDTSTVNSMDTSDIDVKTRHSKDTSTVYKKLDSLLKEIPLEVDFVAGKLASELDDMKSIGLYKILAREYESALLFEYLSCTNKAFKDGKVWTSKAIYFLGILKKKGLRVRFRDNNAV</sequence>
<name>A0A0G0B354_9BACT</name>
<comment type="caution">
    <text evidence="1">The sequence shown here is derived from an EMBL/GenBank/DDBJ whole genome shotgun (WGS) entry which is preliminary data.</text>
</comment>
<proteinExistence type="predicted"/>
<organism evidence="1 2">
    <name type="scientific">candidate division WS6 bacterium GW2011_GWE1_34_7</name>
    <dbReference type="NCBI Taxonomy" id="1619093"/>
    <lineage>
        <taxon>Bacteria</taxon>
        <taxon>Candidatus Dojkabacteria</taxon>
    </lineage>
</organism>
<dbReference type="Proteomes" id="UP000033866">
    <property type="component" value="Unassembled WGS sequence"/>
</dbReference>
<evidence type="ECO:0000313" key="1">
    <source>
        <dbReference type="EMBL" id="KKP63809.1"/>
    </source>
</evidence>
<gene>
    <name evidence="1" type="ORF">UR61_C0063G0002</name>
</gene>
<reference evidence="1 2" key="1">
    <citation type="journal article" date="2015" name="Nature">
        <title>rRNA introns, odd ribosomes, and small enigmatic genomes across a large radiation of phyla.</title>
        <authorList>
            <person name="Brown C.T."/>
            <person name="Hug L.A."/>
            <person name="Thomas B.C."/>
            <person name="Sharon I."/>
            <person name="Castelle C.J."/>
            <person name="Singh A."/>
            <person name="Wilkins M.J."/>
            <person name="Williams K.H."/>
            <person name="Banfield J.F."/>
        </authorList>
    </citation>
    <scope>NUCLEOTIDE SEQUENCE [LARGE SCALE GENOMIC DNA]</scope>
</reference>
<protein>
    <submittedName>
        <fullName evidence="1">Uncharacterized protein</fullName>
    </submittedName>
</protein>
<dbReference type="AlphaFoldDB" id="A0A0G0B354"/>
<accession>A0A0G0B354</accession>
<dbReference type="EMBL" id="LBPV01000063">
    <property type="protein sequence ID" value="KKP63809.1"/>
    <property type="molecule type" value="Genomic_DNA"/>
</dbReference>
<evidence type="ECO:0000313" key="2">
    <source>
        <dbReference type="Proteomes" id="UP000033866"/>
    </source>
</evidence>